<dbReference type="PANTHER" id="PTHR13847:SF289">
    <property type="entry name" value="GLYCINE OXIDASE"/>
    <property type="match status" value="1"/>
</dbReference>
<dbReference type="InterPro" id="IPR036188">
    <property type="entry name" value="FAD/NAD-bd_sf"/>
</dbReference>
<dbReference type="Proteomes" id="UP000051887">
    <property type="component" value="Unassembled WGS sequence"/>
</dbReference>
<keyword evidence="1 4" id="KW-0560">Oxidoreductase</keyword>
<dbReference type="EC" id="1.4.99.6" evidence="4"/>
<dbReference type="SUPFAM" id="SSF54373">
    <property type="entry name" value="FAD-linked reductases, C-terminal domain"/>
    <property type="match status" value="1"/>
</dbReference>
<dbReference type="EMBL" id="CYSC01000015">
    <property type="protein sequence ID" value="CUH70853.1"/>
    <property type="molecule type" value="Genomic_DNA"/>
</dbReference>
<name>A0A0P1G8I8_9RHOB</name>
<dbReference type="GO" id="GO:0005737">
    <property type="term" value="C:cytoplasm"/>
    <property type="evidence" value="ECO:0007669"/>
    <property type="project" value="TreeGrafter"/>
</dbReference>
<evidence type="ECO:0000313" key="6">
    <source>
        <dbReference type="Proteomes" id="UP000051887"/>
    </source>
</evidence>
<dbReference type="RefSeq" id="WP_058242187.1">
    <property type="nucleotide sequence ID" value="NZ_CYSB01000030.1"/>
</dbReference>
<dbReference type="PANTHER" id="PTHR13847">
    <property type="entry name" value="SARCOSINE DEHYDROGENASE-RELATED"/>
    <property type="match status" value="1"/>
</dbReference>
<feature type="domain" description="FAD dependent oxidoreductase" evidence="2">
    <location>
        <begin position="10"/>
        <end position="399"/>
    </location>
</feature>
<dbReference type="GO" id="GO:0016491">
    <property type="term" value="F:oxidoreductase activity"/>
    <property type="evidence" value="ECO:0007669"/>
    <property type="project" value="UniProtKB-KW"/>
</dbReference>
<dbReference type="Pfam" id="PF01266">
    <property type="entry name" value="DAO"/>
    <property type="match status" value="1"/>
</dbReference>
<accession>A0A0P1G8I8</accession>
<evidence type="ECO:0000313" key="3">
    <source>
        <dbReference type="EMBL" id="CUH67939.1"/>
    </source>
</evidence>
<dbReference type="OrthoDB" id="9805337at2"/>
<evidence type="ECO:0000259" key="2">
    <source>
        <dbReference type="Pfam" id="PF01266"/>
    </source>
</evidence>
<dbReference type="Gene3D" id="3.30.9.10">
    <property type="entry name" value="D-Amino Acid Oxidase, subunit A, domain 2"/>
    <property type="match status" value="1"/>
</dbReference>
<proteinExistence type="predicted"/>
<dbReference type="InterPro" id="IPR006076">
    <property type="entry name" value="FAD-dep_OxRdtase"/>
</dbReference>
<reference evidence="3 5" key="2">
    <citation type="submission" date="2015-09" db="EMBL/GenBank/DDBJ databases">
        <authorList>
            <person name="Rodrigo-Torres L."/>
            <person name="Arahal D.R."/>
        </authorList>
    </citation>
    <scope>NUCLEOTIDE SEQUENCE [LARGE SCALE GENOMIC DNA]</scope>
    <source>
        <strain evidence="3 5">CECT 5118</strain>
    </source>
</reference>
<reference evidence="4 6" key="1">
    <citation type="submission" date="2015-09" db="EMBL/GenBank/DDBJ databases">
        <authorList>
            <consortium name="Swine Surveillance"/>
        </authorList>
    </citation>
    <scope>NUCLEOTIDE SEQUENCE [LARGE SCALE GENOMIC DNA]</scope>
    <source>
        <strain evidence="4 6">5120</strain>
    </source>
</reference>
<sequence>MTEQPARKTVVVIGAGILGVSTAIWAQRDGHDVILVDREGPAAGASYGNAGLLASSAVVPVTTPDLWVKAPGMILNPQSPLFLRWSYLPRMLPWLMRFMSHATDAKTRAAADALFPIIGDSLADHQALAAGTKAEKYIVPTEYLYLYGSRASYEAAQYSWQIKKSLGFQPTEYEGAALKAKDPAFSDQIGFAAAVPDHGRISDPGAYVTALADHVVASGGQLVIGEVSDIAHENGRVTGVRVGGETLACDTAVVTAGAWSGALGRALGLRLPLETERGYHVELWNPSKMPKTPAMVSSGSFVMTPMEGRLRLAGIVELGGLKAGPSKAPINLLRSHLAKVMPDLTWEETTEWMGFRPTLSDSVPIIDEVADIKGVYMGLGHQHVGLTGGSKTGRLLAQMMAGQRINLDMTPYRLDRFRGV</sequence>
<dbReference type="AlphaFoldDB" id="A0A0P1G8I8"/>
<keyword evidence="5" id="KW-1185">Reference proteome</keyword>
<dbReference type="Gene3D" id="3.50.50.60">
    <property type="entry name" value="FAD/NAD(P)-binding domain"/>
    <property type="match status" value="2"/>
</dbReference>
<gene>
    <name evidence="4" type="primary">dadA_1</name>
    <name evidence="3" type="ORF">TL5118_02408</name>
    <name evidence="4" type="ORF">TL5120_00633</name>
</gene>
<dbReference type="SUPFAM" id="SSF51905">
    <property type="entry name" value="FAD/NAD(P)-binding domain"/>
    <property type="match status" value="1"/>
</dbReference>
<evidence type="ECO:0000313" key="4">
    <source>
        <dbReference type="EMBL" id="CUH70853.1"/>
    </source>
</evidence>
<evidence type="ECO:0000313" key="5">
    <source>
        <dbReference type="Proteomes" id="UP000051086"/>
    </source>
</evidence>
<organism evidence="4 6">
    <name type="scientific">Thalassovita autumnalis</name>
    <dbReference type="NCBI Taxonomy" id="2072972"/>
    <lineage>
        <taxon>Bacteria</taxon>
        <taxon>Pseudomonadati</taxon>
        <taxon>Pseudomonadota</taxon>
        <taxon>Alphaproteobacteria</taxon>
        <taxon>Rhodobacterales</taxon>
        <taxon>Roseobacteraceae</taxon>
        <taxon>Thalassovita</taxon>
    </lineage>
</organism>
<dbReference type="Proteomes" id="UP000051086">
    <property type="component" value="Unassembled WGS sequence"/>
</dbReference>
<evidence type="ECO:0000256" key="1">
    <source>
        <dbReference type="ARBA" id="ARBA00023002"/>
    </source>
</evidence>
<dbReference type="EMBL" id="CYSB01000030">
    <property type="protein sequence ID" value="CUH67939.1"/>
    <property type="molecule type" value="Genomic_DNA"/>
</dbReference>
<protein>
    <submittedName>
        <fullName evidence="4">D-amino acid dehydrogenase small subunit</fullName>
        <ecNumber evidence="4">1.4.99.6</ecNumber>
    </submittedName>
</protein>